<keyword evidence="2" id="KW-0067">ATP-binding</keyword>
<dbReference type="Gene3D" id="3.40.50.300">
    <property type="entry name" value="P-loop containing nucleotide triphosphate hydrolases"/>
    <property type="match status" value="1"/>
</dbReference>
<dbReference type="GO" id="GO:0009898">
    <property type="term" value="C:cytoplasmic side of plasma membrane"/>
    <property type="evidence" value="ECO:0007669"/>
    <property type="project" value="TreeGrafter"/>
</dbReference>
<dbReference type="AlphaFoldDB" id="F4LKV3"/>
<organism evidence="3 4">
    <name type="scientific">Treponema brennaborense (strain DSM 12168 / CIP 105900 / DD5/3)</name>
    <dbReference type="NCBI Taxonomy" id="906968"/>
    <lineage>
        <taxon>Bacteria</taxon>
        <taxon>Pseudomonadati</taxon>
        <taxon>Spirochaetota</taxon>
        <taxon>Spirochaetia</taxon>
        <taxon>Spirochaetales</taxon>
        <taxon>Treponemataceae</taxon>
        <taxon>Treponema</taxon>
    </lineage>
</organism>
<dbReference type="PANTHER" id="PTHR43384">
    <property type="entry name" value="SEPTUM SITE-DETERMINING PROTEIN MIND HOMOLOG, CHLOROPLASTIC-RELATED"/>
    <property type="match status" value="1"/>
</dbReference>
<dbReference type="SUPFAM" id="SSF52540">
    <property type="entry name" value="P-loop containing nucleoside triphosphate hydrolases"/>
    <property type="match status" value="1"/>
</dbReference>
<evidence type="ECO:0000256" key="2">
    <source>
        <dbReference type="ARBA" id="ARBA00022840"/>
    </source>
</evidence>
<dbReference type="STRING" id="906968.Trebr_0110"/>
<accession>F4LKV3</accession>
<dbReference type="Pfam" id="PF10609">
    <property type="entry name" value="ParA"/>
    <property type="match status" value="1"/>
</dbReference>
<dbReference type="GO" id="GO:0051782">
    <property type="term" value="P:negative regulation of cell division"/>
    <property type="evidence" value="ECO:0007669"/>
    <property type="project" value="TreeGrafter"/>
</dbReference>
<keyword evidence="4" id="KW-1185">Reference proteome</keyword>
<reference evidence="4" key="1">
    <citation type="submission" date="2011-04" db="EMBL/GenBank/DDBJ databases">
        <title>The complete genome of Treponema brennaborense DSM 12168.</title>
        <authorList>
            <person name="Lucas S."/>
            <person name="Han J."/>
            <person name="Lapidus A."/>
            <person name="Bruce D."/>
            <person name="Goodwin L."/>
            <person name="Pitluck S."/>
            <person name="Peters L."/>
            <person name="Kyrpides N."/>
            <person name="Mavromatis K."/>
            <person name="Ivanova N."/>
            <person name="Mikhailova N."/>
            <person name="Pagani I."/>
            <person name="Teshima H."/>
            <person name="Detter J.C."/>
            <person name="Tapia R."/>
            <person name="Han C."/>
            <person name="Land M."/>
            <person name="Hauser L."/>
            <person name="Markowitz V."/>
            <person name="Cheng J.-F."/>
            <person name="Hugenholtz P."/>
            <person name="Woyke T."/>
            <person name="Wu D."/>
            <person name="Gronow S."/>
            <person name="Wellnitz S."/>
            <person name="Brambilla E."/>
            <person name="Klenk H.-P."/>
            <person name="Eisen J.A."/>
        </authorList>
    </citation>
    <scope>NUCLEOTIDE SEQUENCE [LARGE SCALE GENOMIC DNA]</scope>
    <source>
        <strain evidence="4">DSM 12168 / CIP 105900 / DD5/3</strain>
    </source>
</reference>
<dbReference type="InterPro" id="IPR027417">
    <property type="entry name" value="P-loop_NTPase"/>
</dbReference>
<dbReference type="Proteomes" id="UP000006546">
    <property type="component" value="Chromosome"/>
</dbReference>
<gene>
    <name evidence="3" type="ordered locus">Trebr_0110</name>
</gene>
<dbReference type="PANTHER" id="PTHR43384:SF4">
    <property type="entry name" value="CELLULOSE BIOSYNTHESIS PROTEIN BCSQ-RELATED"/>
    <property type="match status" value="1"/>
</dbReference>
<protein>
    <submittedName>
        <fullName evidence="3">Cobyrinic acid ac-diamide synthase</fullName>
    </submittedName>
</protein>
<dbReference type="eggNOG" id="COG0455">
    <property type="taxonomic scope" value="Bacteria"/>
</dbReference>
<dbReference type="HOGENOM" id="CLU_037612_0_2_12"/>
<dbReference type="EMBL" id="CP002696">
    <property type="protein sequence ID" value="AEE15564.1"/>
    <property type="molecule type" value="Genomic_DNA"/>
</dbReference>
<proteinExistence type="predicted"/>
<dbReference type="GO" id="GO:0005829">
    <property type="term" value="C:cytosol"/>
    <property type="evidence" value="ECO:0007669"/>
    <property type="project" value="TreeGrafter"/>
</dbReference>
<dbReference type="InterPro" id="IPR033756">
    <property type="entry name" value="YlxH/NBP35"/>
</dbReference>
<dbReference type="OrthoDB" id="9773088at2"/>
<dbReference type="GO" id="GO:0016887">
    <property type="term" value="F:ATP hydrolysis activity"/>
    <property type="evidence" value="ECO:0007669"/>
    <property type="project" value="TreeGrafter"/>
</dbReference>
<dbReference type="GO" id="GO:0005524">
    <property type="term" value="F:ATP binding"/>
    <property type="evidence" value="ECO:0007669"/>
    <property type="project" value="UniProtKB-KW"/>
</dbReference>
<keyword evidence="1" id="KW-0547">Nucleotide-binding</keyword>
<name>F4LKV3_TREBD</name>
<evidence type="ECO:0000313" key="3">
    <source>
        <dbReference type="EMBL" id="AEE15564.1"/>
    </source>
</evidence>
<dbReference type="InterPro" id="IPR050625">
    <property type="entry name" value="ParA/MinD_ATPase"/>
</dbReference>
<evidence type="ECO:0000256" key="1">
    <source>
        <dbReference type="ARBA" id="ARBA00022741"/>
    </source>
</evidence>
<dbReference type="KEGG" id="tbe:Trebr_0110"/>
<sequence length="328" mass="36201">MVNIIPVASGKGGVGKSAVSANLAIALAQKGKQVILCDFDFGGANLHTLLGLKNNHAGMGNFIYRQQNSLAELLQETQTENLRFIAGDCLFPGTANMDFFIKKKIMKELSLLPADYVLLDLGGGSSYNILDFYLMTYNSLLVTTPEITSIMNAYSFLKASVFRFFTQQFPAKSAERKAVADFIQSVLTGTESSFTALIETICRSYPESGEKARLELERFNPQVVLNCGSSAQDLEMGRRLRSLVRTKLNIRMDFIGFIPKDPNVPVAVARRTPLYLLEPQSPFSIGIGRTAERMLAYEYGVNDTLVPDEEDGDLEQLKSEYIAAAQET</sequence>
<dbReference type="RefSeq" id="WP_013757284.1">
    <property type="nucleotide sequence ID" value="NC_015500.1"/>
</dbReference>
<evidence type="ECO:0000313" key="4">
    <source>
        <dbReference type="Proteomes" id="UP000006546"/>
    </source>
</evidence>